<dbReference type="SMART" id="SM00342">
    <property type="entry name" value="HTH_ARAC"/>
    <property type="match status" value="1"/>
</dbReference>
<evidence type="ECO:0000256" key="3">
    <source>
        <dbReference type="ARBA" id="ARBA00023163"/>
    </source>
</evidence>
<dbReference type="InterPro" id="IPR009057">
    <property type="entry name" value="Homeodomain-like_sf"/>
</dbReference>
<evidence type="ECO:0000256" key="2">
    <source>
        <dbReference type="ARBA" id="ARBA00023125"/>
    </source>
</evidence>
<dbReference type="Proteomes" id="UP000516105">
    <property type="component" value="Chromosome"/>
</dbReference>
<evidence type="ECO:0000259" key="4">
    <source>
        <dbReference type="PROSITE" id="PS01124"/>
    </source>
</evidence>
<dbReference type="PANTHER" id="PTHR47894:SF1">
    <property type="entry name" value="HTH-TYPE TRANSCRIPTIONAL REGULATOR VQSM"/>
    <property type="match status" value="1"/>
</dbReference>
<keyword evidence="6" id="KW-1185">Reference proteome</keyword>
<keyword evidence="3" id="KW-0804">Transcription</keyword>
<dbReference type="PROSITE" id="PS01124">
    <property type="entry name" value="HTH_ARAC_FAMILY_2"/>
    <property type="match status" value="1"/>
</dbReference>
<evidence type="ECO:0000313" key="6">
    <source>
        <dbReference type="Proteomes" id="UP000516105"/>
    </source>
</evidence>
<evidence type="ECO:0000313" key="5">
    <source>
        <dbReference type="EMBL" id="QNP46233.1"/>
    </source>
</evidence>
<dbReference type="Gene3D" id="1.10.10.60">
    <property type="entry name" value="Homeodomain-like"/>
    <property type="match status" value="1"/>
</dbReference>
<reference evidence="5 6" key="1">
    <citation type="submission" date="2020-08" db="EMBL/GenBank/DDBJ databases">
        <title>Genome sequence of Sphingomonas sediminicola KACC 15039T.</title>
        <authorList>
            <person name="Hyun D.-W."/>
            <person name="Bae J.-W."/>
        </authorList>
    </citation>
    <scope>NUCLEOTIDE SEQUENCE [LARGE SCALE GENOMIC DNA]</scope>
    <source>
        <strain evidence="5 6">KACC 15039</strain>
    </source>
</reference>
<dbReference type="RefSeq" id="WP_187709186.1">
    <property type="nucleotide sequence ID" value="NZ_CP060782.1"/>
</dbReference>
<feature type="domain" description="HTH araC/xylS-type" evidence="4">
    <location>
        <begin position="60"/>
        <end position="158"/>
    </location>
</feature>
<sequence>MTVEDIGMIVGCTVNDVDAARSATAKRTARALGAIGYVLYGIAKSARHRPSRNGRPTLIMRVEREISASLSVRSPTIVEVAAAAGCTRQTLYRRLRALGTSFEEIRADLLRRRALHLIQTERLSIKEVSYQLGFSEASAFSRAFKRWTGMCPNAARRN</sequence>
<dbReference type="InterPro" id="IPR020449">
    <property type="entry name" value="Tscrpt_reg_AraC-type_HTH"/>
</dbReference>
<keyword evidence="2" id="KW-0238">DNA-binding</keyword>
<dbReference type="Pfam" id="PF12833">
    <property type="entry name" value="HTH_18"/>
    <property type="match status" value="1"/>
</dbReference>
<dbReference type="InterPro" id="IPR018060">
    <property type="entry name" value="HTH_AraC"/>
</dbReference>
<evidence type="ECO:0000256" key="1">
    <source>
        <dbReference type="ARBA" id="ARBA00023015"/>
    </source>
</evidence>
<protein>
    <submittedName>
        <fullName evidence="5">Helix-turn-helix transcriptional regulator</fullName>
    </submittedName>
</protein>
<dbReference type="PRINTS" id="PR00032">
    <property type="entry name" value="HTHARAC"/>
</dbReference>
<accession>A0ABX6TF58</accession>
<proteinExistence type="predicted"/>
<dbReference type="PANTHER" id="PTHR47894">
    <property type="entry name" value="HTH-TYPE TRANSCRIPTIONAL REGULATOR GADX"/>
    <property type="match status" value="1"/>
</dbReference>
<dbReference type="SUPFAM" id="SSF46689">
    <property type="entry name" value="Homeodomain-like"/>
    <property type="match status" value="1"/>
</dbReference>
<gene>
    <name evidence="5" type="ORF">H9L14_03070</name>
</gene>
<name>A0ABX6TF58_9SPHN</name>
<organism evidence="5 6">
    <name type="scientific">Sphingomonas sediminicola</name>
    <dbReference type="NCBI Taxonomy" id="386874"/>
    <lineage>
        <taxon>Bacteria</taxon>
        <taxon>Pseudomonadati</taxon>
        <taxon>Pseudomonadota</taxon>
        <taxon>Alphaproteobacteria</taxon>
        <taxon>Sphingomonadales</taxon>
        <taxon>Sphingomonadaceae</taxon>
        <taxon>Sphingomonas</taxon>
    </lineage>
</organism>
<dbReference type="EMBL" id="CP060782">
    <property type="protein sequence ID" value="QNP46233.1"/>
    <property type="molecule type" value="Genomic_DNA"/>
</dbReference>
<keyword evidence="1" id="KW-0805">Transcription regulation</keyword>